<name>A0ACC1MUI8_9HYPO</name>
<dbReference type="Proteomes" id="UP001143910">
    <property type="component" value="Unassembled WGS sequence"/>
</dbReference>
<dbReference type="EMBL" id="JANJQO010001642">
    <property type="protein sequence ID" value="KAJ2969924.1"/>
    <property type="molecule type" value="Genomic_DNA"/>
</dbReference>
<evidence type="ECO:0000313" key="1">
    <source>
        <dbReference type="EMBL" id="KAJ2969924.1"/>
    </source>
</evidence>
<protein>
    <submittedName>
        <fullName evidence="1">Uncharacterized protein</fullName>
    </submittedName>
</protein>
<keyword evidence="2" id="KW-1185">Reference proteome</keyword>
<organism evidence="1 2">
    <name type="scientific">Zarea fungicola</name>
    <dbReference type="NCBI Taxonomy" id="93591"/>
    <lineage>
        <taxon>Eukaryota</taxon>
        <taxon>Fungi</taxon>
        <taxon>Dikarya</taxon>
        <taxon>Ascomycota</taxon>
        <taxon>Pezizomycotina</taxon>
        <taxon>Sordariomycetes</taxon>
        <taxon>Hypocreomycetidae</taxon>
        <taxon>Hypocreales</taxon>
        <taxon>Cordycipitaceae</taxon>
        <taxon>Zarea</taxon>
    </lineage>
</organism>
<gene>
    <name evidence="1" type="ORF">NQ176_g8424</name>
</gene>
<accession>A0ACC1MUI8</accession>
<sequence length="501" mass="55497">MEKTTKEFLIRQVHQDPGLPRQQPTTSFWQIPSHPTLSEKQSPQLPSTTDIAIIGSGITGCSLAKHILDMSAESSTLDTLTVTVFEARTLASGATGRNGGLLTSCVPEEFTEFCEFYGDKEANKMARFVNRNLEMLHDLSRLTPELEKNSQVRRLLDIICYSDHKTFIEAKESWTRYEELVPEDRGKTQFLTARDAAEKYNIRAPAGAIAFPNGACWPYRLITDTWSQIYEKYNFRLSIETQTPVQSITYDASSSPYPYSLHTPRGIVRAAKVIHATNGYAGHLLPRLRGALYPLRGTMSVQKSTAAFGQHGDRVTWSMTNNRVYDPDTDTLEAGTYYAHQNPISGDIFIGGEKTKLSHFFVTDDTEVNARCAENFATLLPRYFINGWGGGAGQDDEGERPEMRSTWTGIMGFTGDRLPLVGPLSQSITRRGDSEWIAAGFSGYGMSLCWACGEAVAKMVLGMDVSDVLPAPFLATTQRIENPEQRGPLEAVLALISASSE</sequence>
<proteinExistence type="predicted"/>
<comment type="caution">
    <text evidence="1">The sequence shown here is derived from an EMBL/GenBank/DDBJ whole genome shotgun (WGS) entry which is preliminary data.</text>
</comment>
<reference evidence="1" key="1">
    <citation type="submission" date="2022-08" db="EMBL/GenBank/DDBJ databases">
        <title>Genome Sequence of Lecanicillium fungicola.</title>
        <authorList>
            <person name="Buettner E."/>
        </authorList>
    </citation>
    <scope>NUCLEOTIDE SEQUENCE</scope>
    <source>
        <strain evidence="1">Babe33</strain>
    </source>
</reference>
<evidence type="ECO:0000313" key="2">
    <source>
        <dbReference type="Proteomes" id="UP001143910"/>
    </source>
</evidence>